<feature type="chain" id="PRO_5013182593" description="Lipoprotein" evidence="1">
    <location>
        <begin position="24"/>
        <end position="227"/>
    </location>
</feature>
<gene>
    <name evidence="2" type="ORF">SAMN05660841_02638</name>
</gene>
<feature type="signal peptide" evidence="1">
    <location>
        <begin position="1"/>
        <end position="23"/>
    </location>
</feature>
<dbReference type="EMBL" id="FUZF01000011">
    <property type="protein sequence ID" value="SKB84232.1"/>
    <property type="molecule type" value="Genomic_DNA"/>
</dbReference>
<evidence type="ECO:0000256" key="1">
    <source>
        <dbReference type="SAM" id="SignalP"/>
    </source>
</evidence>
<reference evidence="3" key="1">
    <citation type="submission" date="2017-02" db="EMBL/GenBank/DDBJ databases">
        <authorList>
            <person name="Varghese N."/>
            <person name="Submissions S."/>
        </authorList>
    </citation>
    <scope>NUCLEOTIDE SEQUENCE [LARGE SCALE GENOMIC DNA]</scope>
    <source>
        <strain evidence="3">DSM 24091</strain>
    </source>
</reference>
<organism evidence="2 3">
    <name type="scientific">Sphingobacterium nematocida</name>
    <dbReference type="NCBI Taxonomy" id="1513896"/>
    <lineage>
        <taxon>Bacteria</taxon>
        <taxon>Pseudomonadati</taxon>
        <taxon>Bacteroidota</taxon>
        <taxon>Sphingobacteriia</taxon>
        <taxon>Sphingobacteriales</taxon>
        <taxon>Sphingobacteriaceae</taxon>
        <taxon>Sphingobacterium</taxon>
    </lineage>
</organism>
<dbReference type="PROSITE" id="PS51257">
    <property type="entry name" value="PROKAR_LIPOPROTEIN"/>
    <property type="match status" value="1"/>
</dbReference>
<dbReference type="OrthoDB" id="793378at2"/>
<dbReference type="RefSeq" id="WP_079643539.1">
    <property type="nucleotide sequence ID" value="NZ_FUZF01000011.1"/>
</dbReference>
<dbReference type="Proteomes" id="UP000190150">
    <property type="component" value="Unassembled WGS sequence"/>
</dbReference>
<proteinExistence type="predicted"/>
<name>A0A1T5EJL1_9SPHI</name>
<sequence>MKKIISSFPLLFVILSISSCSFAPKEDQHPDVATLDELIAANKVDVVEEIDSTLMHTLRMWNDSLYYSKKQLHVVQEVATEEGEKSMGISTIKNEFQLKNIYTGKTYILDTVPSTSEILADKNQHLLLNNMLYFAPTYAVKERADSTTIQNGFTAIDQKVEDLKTALPEFDESIVYKWTNGRLPSYQEIFYYELDGQRFKTLGSECYRINSNPKYFYNSRIGIMKIK</sequence>
<evidence type="ECO:0008006" key="4">
    <source>
        <dbReference type="Google" id="ProtNLM"/>
    </source>
</evidence>
<evidence type="ECO:0000313" key="3">
    <source>
        <dbReference type="Proteomes" id="UP000190150"/>
    </source>
</evidence>
<keyword evidence="1" id="KW-0732">Signal</keyword>
<dbReference type="AlphaFoldDB" id="A0A1T5EJL1"/>
<protein>
    <recommendedName>
        <fullName evidence="4">Lipoprotein</fullName>
    </recommendedName>
</protein>
<accession>A0A1T5EJL1</accession>
<keyword evidence="3" id="KW-1185">Reference proteome</keyword>
<evidence type="ECO:0000313" key="2">
    <source>
        <dbReference type="EMBL" id="SKB84232.1"/>
    </source>
</evidence>